<proteinExistence type="predicted"/>
<dbReference type="SUPFAM" id="SSF52172">
    <property type="entry name" value="CheY-like"/>
    <property type="match status" value="1"/>
</dbReference>
<comment type="caution">
    <text evidence="11">The sequence shown here is derived from an EMBL/GenBank/DDBJ whole genome shotgun (WGS) entry which is preliminary data.</text>
</comment>
<dbReference type="PROSITE" id="PS50110">
    <property type="entry name" value="RESPONSE_REGULATORY"/>
    <property type="match status" value="1"/>
</dbReference>
<dbReference type="Pfam" id="PF00486">
    <property type="entry name" value="Trans_reg_C"/>
    <property type="match status" value="1"/>
</dbReference>
<dbReference type="Gene3D" id="1.10.10.10">
    <property type="entry name" value="Winged helix-like DNA-binding domain superfamily/Winged helix DNA-binding domain"/>
    <property type="match status" value="1"/>
</dbReference>
<comment type="subcellular location">
    <subcellularLocation>
        <location evidence="1">Cytoplasm</location>
    </subcellularLocation>
</comment>
<keyword evidence="6" id="KW-0804">Transcription</keyword>
<gene>
    <name evidence="11" type="ORF">J2S74_004491</name>
</gene>
<evidence type="ECO:0000256" key="7">
    <source>
        <dbReference type="PROSITE-ProRule" id="PRU00169"/>
    </source>
</evidence>
<dbReference type="SMART" id="SM00448">
    <property type="entry name" value="REC"/>
    <property type="match status" value="1"/>
</dbReference>
<dbReference type="Gene3D" id="3.40.50.2300">
    <property type="match status" value="1"/>
</dbReference>
<evidence type="ECO:0000256" key="4">
    <source>
        <dbReference type="ARBA" id="ARBA00023015"/>
    </source>
</evidence>
<sequence>MNPYHLLIVDDDKEIADLAGIYLNNEGYKVMKAANGREALHMLETFPFKLVILDIMMPEMDGLEVCRRIREKGNIPIIMLSAKSEEMDKILGLSTGADDYVTKPFHPMELVARVKSQLRRYLLLNKVDPSVEDENSLHVRGLMVNKRTRQVTMDGQDITLTPTEFMILHLMASNLGKVFSAEEIFEKVWKEQYFESKNTVMVHIRKIREKLKTHANETELIKTVWGVGYKIEK</sequence>
<dbReference type="InterPro" id="IPR039420">
    <property type="entry name" value="WalR-like"/>
</dbReference>
<keyword evidence="2 7" id="KW-0597">Phosphoprotein</keyword>
<name>A0ABU0A0M3_9BACI</name>
<dbReference type="RefSeq" id="WP_307330146.1">
    <property type="nucleotide sequence ID" value="NZ_JAUSUG010000022.1"/>
</dbReference>
<dbReference type="SMART" id="SM00862">
    <property type="entry name" value="Trans_reg_C"/>
    <property type="match status" value="1"/>
</dbReference>
<dbReference type="EMBL" id="JAUSUG010000022">
    <property type="protein sequence ID" value="MDQ0257046.1"/>
    <property type="molecule type" value="Genomic_DNA"/>
</dbReference>
<dbReference type="InterPro" id="IPR001867">
    <property type="entry name" value="OmpR/PhoB-type_DNA-bd"/>
</dbReference>
<feature type="modified residue" description="4-aspartylphosphate" evidence="7">
    <location>
        <position position="54"/>
    </location>
</feature>
<evidence type="ECO:0000313" key="11">
    <source>
        <dbReference type="EMBL" id="MDQ0257046.1"/>
    </source>
</evidence>
<dbReference type="PROSITE" id="PS51755">
    <property type="entry name" value="OMPR_PHOB"/>
    <property type="match status" value="1"/>
</dbReference>
<evidence type="ECO:0000256" key="5">
    <source>
        <dbReference type="ARBA" id="ARBA00023125"/>
    </source>
</evidence>
<dbReference type="InterPro" id="IPR036388">
    <property type="entry name" value="WH-like_DNA-bd_sf"/>
</dbReference>
<dbReference type="InterPro" id="IPR011006">
    <property type="entry name" value="CheY-like_superfamily"/>
</dbReference>
<dbReference type="GO" id="GO:0003677">
    <property type="term" value="F:DNA binding"/>
    <property type="evidence" value="ECO:0007669"/>
    <property type="project" value="UniProtKB-KW"/>
</dbReference>
<keyword evidence="3" id="KW-0902">Two-component regulatory system</keyword>
<evidence type="ECO:0000256" key="6">
    <source>
        <dbReference type="ARBA" id="ARBA00023163"/>
    </source>
</evidence>
<keyword evidence="12" id="KW-1185">Reference proteome</keyword>
<dbReference type="CDD" id="cd00383">
    <property type="entry name" value="trans_reg_C"/>
    <property type="match status" value="1"/>
</dbReference>
<keyword evidence="5 8" id="KW-0238">DNA-binding</keyword>
<evidence type="ECO:0000259" key="9">
    <source>
        <dbReference type="PROSITE" id="PS50110"/>
    </source>
</evidence>
<dbReference type="InterPro" id="IPR016032">
    <property type="entry name" value="Sig_transdc_resp-reg_C-effctor"/>
</dbReference>
<feature type="domain" description="OmpR/PhoB-type" evidence="10">
    <location>
        <begin position="134"/>
        <end position="233"/>
    </location>
</feature>
<organism evidence="11 12">
    <name type="scientific">Evansella vedderi</name>
    <dbReference type="NCBI Taxonomy" id="38282"/>
    <lineage>
        <taxon>Bacteria</taxon>
        <taxon>Bacillati</taxon>
        <taxon>Bacillota</taxon>
        <taxon>Bacilli</taxon>
        <taxon>Bacillales</taxon>
        <taxon>Bacillaceae</taxon>
        <taxon>Evansella</taxon>
    </lineage>
</organism>
<protein>
    <submittedName>
        <fullName evidence="11">DNA-binding response OmpR family regulator</fullName>
    </submittedName>
</protein>
<evidence type="ECO:0000256" key="8">
    <source>
        <dbReference type="PROSITE-ProRule" id="PRU01091"/>
    </source>
</evidence>
<evidence type="ECO:0000256" key="2">
    <source>
        <dbReference type="ARBA" id="ARBA00022553"/>
    </source>
</evidence>
<evidence type="ECO:0000256" key="1">
    <source>
        <dbReference type="ARBA" id="ARBA00004496"/>
    </source>
</evidence>
<reference evidence="11 12" key="1">
    <citation type="submission" date="2023-07" db="EMBL/GenBank/DDBJ databases">
        <title>Genomic Encyclopedia of Type Strains, Phase IV (KMG-IV): sequencing the most valuable type-strain genomes for metagenomic binning, comparative biology and taxonomic classification.</title>
        <authorList>
            <person name="Goeker M."/>
        </authorList>
    </citation>
    <scope>NUCLEOTIDE SEQUENCE [LARGE SCALE GENOMIC DNA]</scope>
    <source>
        <strain evidence="11 12">DSM 9768</strain>
    </source>
</reference>
<evidence type="ECO:0000256" key="3">
    <source>
        <dbReference type="ARBA" id="ARBA00023012"/>
    </source>
</evidence>
<dbReference type="CDD" id="cd17574">
    <property type="entry name" value="REC_OmpR"/>
    <property type="match status" value="1"/>
</dbReference>
<accession>A0ABU0A0M3</accession>
<keyword evidence="4" id="KW-0805">Transcription regulation</keyword>
<feature type="domain" description="Response regulatory" evidence="9">
    <location>
        <begin position="5"/>
        <end position="118"/>
    </location>
</feature>
<evidence type="ECO:0000313" key="12">
    <source>
        <dbReference type="Proteomes" id="UP001230005"/>
    </source>
</evidence>
<dbReference type="InterPro" id="IPR001789">
    <property type="entry name" value="Sig_transdc_resp-reg_receiver"/>
</dbReference>
<dbReference type="Gene3D" id="6.10.250.690">
    <property type="match status" value="1"/>
</dbReference>
<dbReference type="Pfam" id="PF00072">
    <property type="entry name" value="Response_reg"/>
    <property type="match status" value="1"/>
</dbReference>
<feature type="DNA-binding region" description="OmpR/PhoB-type" evidence="8">
    <location>
        <begin position="134"/>
        <end position="233"/>
    </location>
</feature>
<dbReference type="Proteomes" id="UP001230005">
    <property type="component" value="Unassembled WGS sequence"/>
</dbReference>
<dbReference type="PANTHER" id="PTHR48111:SF2">
    <property type="entry name" value="RESPONSE REGULATOR SAER"/>
    <property type="match status" value="1"/>
</dbReference>
<dbReference type="PANTHER" id="PTHR48111">
    <property type="entry name" value="REGULATOR OF RPOS"/>
    <property type="match status" value="1"/>
</dbReference>
<dbReference type="SUPFAM" id="SSF46894">
    <property type="entry name" value="C-terminal effector domain of the bipartite response regulators"/>
    <property type="match status" value="1"/>
</dbReference>
<evidence type="ECO:0000259" key="10">
    <source>
        <dbReference type="PROSITE" id="PS51755"/>
    </source>
</evidence>